<dbReference type="PROSITE" id="PS50853">
    <property type="entry name" value="FN3"/>
    <property type="match status" value="1"/>
</dbReference>
<gene>
    <name evidence="3" type="ORF">EYB31_00325</name>
</gene>
<name>A0A4Q9E0L4_9BACL</name>
<feature type="domain" description="SLH" evidence="2">
    <location>
        <begin position="1459"/>
        <end position="1522"/>
    </location>
</feature>
<dbReference type="InterPro" id="IPR056284">
    <property type="entry name" value="AIR9-like_A9"/>
</dbReference>
<dbReference type="PANTHER" id="PTHR43308">
    <property type="entry name" value="OUTER MEMBRANE PROTEIN ALPHA-RELATED"/>
    <property type="match status" value="1"/>
</dbReference>
<organism evidence="3 4">
    <name type="scientific">Paenibacillus thalictri</name>
    <dbReference type="NCBI Taxonomy" id="2527873"/>
    <lineage>
        <taxon>Bacteria</taxon>
        <taxon>Bacillati</taxon>
        <taxon>Bacillota</taxon>
        <taxon>Bacilli</taxon>
        <taxon>Bacillales</taxon>
        <taxon>Paenibacillaceae</taxon>
        <taxon>Paenibacillus</taxon>
    </lineage>
</organism>
<dbReference type="Pfam" id="PF23197">
    <property type="entry name" value="IG_AIR9"/>
    <property type="match status" value="1"/>
</dbReference>
<feature type="domain" description="SLH" evidence="2">
    <location>
        <begin position="1402"/>
        <end position="1458"/>
    </location>
</feature>
<dbReference type="SMART" id="SM00060">
    <property type="entry name" value="FN3"/>
    <property type="match status" value="1"/>
</dbReference>
<evidence type="ECO:0000259" key="1">
    <source>
        <dbReference type="PROSITE" id="PS50853"/>
    </source>
</evidence>
<protein>
    <recommendedName>
        <fullName evidence="5">S-layer homology domain-containing protein</fullName>
    </recommendedName>
</protein>
<proteinExistence type="predicted"/>
<feature type="domain" description="Fibronectin type-III" evidence="1">
    <location>
        <begin position="832"/>
        <end position="922"/>
    </location>
</feature>
<evidence type="ECO:0000259" key="2">
    <source>
        <dbReference type="PROSITE" id="PS51272"/>
    </source>
</evidence>
<dbReference type="InterPro" id="IPR003961">
    <property type="entry name" value="FN3_dom"/>
</dbReference>
<evidence type="ECO:0008006" key="5">
    <source>
        <dbReference type="Google" id="ProtNLM"/>
    </source>
</evidence>
<dbReference type="Gene3D" id="2.60.40.10">
    <property type="entry name" value="Immunoglobulins"/>
    <property type="match status" value="1"/>
</dbReference>
<accession>A0A4Q9E0L4</accession>
<dbReference type="InterPro" id="IPR013783">
    <property type="entry name" value="Ig-like_fold"/>
</dbReference>
<dbReference type="InterPro" id="IPR051465">
    <property type="entry name" value="Cell_Envelope_Struct_Comp"/>
</dbReference>
<comment type="caution">
    <text evidence="3">The sequence shown here is derived from an EMBL/GenBank/DDBJ whole genome shotgun (WGS) entry which is preliminary data.</text>
</comment>
<dbReference type="OrthoDB" id="185675at2"/>
<feature type="domain" description="SLH" evidence="2">
    <location>
        <begin position="1337"/>
        <end position="1401"/>
    </location>
</feature>
<dbReference type="InterPro" id="IPR036116">
    <property type="entry name" value="FN3_sf"/>
</dbReference>
<dbReference type="Gene3D" id="2.160.20.110">
    <property type="match status" value="2"/>
</dbReference>
<dbReference type="SUPFAM" id="SSF49265">
    <property type="entry name" value="Fibronectin type III"/>
    <property type="match status" value="1"/>
</dbReference>
<keyword evidence="4" id="KW-1185">Reference proteome</keyword>
<dbReference type="CDD" id="cd00063">
    <property type="entry name" value="FN3"/>
    <property type="match status" value="1"/>
</dbReference>
<dbReference type="Gene3D" id="2.60.40.2700">
    <property type="match status" value="2"/>
</dbReference>
<dbReference type="Proteomes" id="UP000293142">
    <property type="component" value="Unassembled WGS sequence"/>
</dbReference>
<dbReference type="PROSITE" id="PS51272">
    <property type="entry name" value="SLH"/>
    <property type="match status" value="3"/>
</dbReference>
<dbReference type="Pfam" id="PF00395">
    <property type="entry name" value="SLH"/>
    <property type="match status" value="3"/>
</dbReference>
<dbReference type="InterPro" id="IPR001119">
    <property type="entry name" value="SLH_dom"/>
</dbReference>
<dbReference type="EMBL" id="SIRE01000001">
    <property type="protein sequence ID" value="TBL81990.1"/>
    <property type="molecule type" value="Genomic_DNA"/>
</dbReference>
<evidence type="ECO:0000313" key="4">
    <source>
        <dbReference type="Proteomes" id="UP000293142"/>
    </source>
</evidence>
<evidence type="ECO:0000313" key="3">
    <source>
        <dbReference type="EMBL" id="TBL81990.1"/>
    </source>
</evidence>
<sequence length="1549" mass="160963">MNGLKQRGSRTFRSRKWLAVALVCLQLFALCGLAGVSPAFAIQVPFAGGDGSMYDPYLIENAAQLNEVRNNLNSGTYFKLMVDIDLDVASPPFDQGAGWVPIGNAAAPFKGSFNGNGHTVKNLKITVNSGPENLGLFGVTENATVSNFGLLNVNANAPFAAKVGSLIGWAKGTNIMNVFATGSVLGQTNVGGLIGAAENVPYSGGGGFPMPPAQTLLQNAYFKGAVQADTTAGGLIGSSSTSDTNILASYVLATVTTLMGNSTSNGLMPLGSGYVTDSYYASDIAGFNNKGLGTAKTSTELKDNMMYPIYPGSGWIFATGSWGLEGNKNEGYPYLKVFDSAPVALAVTVTGTAKVGQTLTGSYAYQDAEFDTEGTSTFKWYSASNASGASESEISGATSKTYKIAGGYDGKYIRFEVTPKALTGQSTGTAVKSAWYGPVTHPFAGGSGSQTDPWLIETADQLNSVRLYLYPNGHPLQGDKYYKLTADIDLGVAPYNQGAGWEPFGTTGTPFTGGFDGNGHTISNLKIVSSQRVGLFGYIYGGEVKRLGLKNVDVQASTNMAGALLGAGQNLTISEVYATGSVKSESGFAGGLIGYAEGSTTNPVSITDSYFRGDVQGTNFAGGLVGYADNTKLNVARSYAAASIISTYVSLSGGLIASNSGGTGTITSSYYDKDVSGYSDTGKGEPTATADMKLQSTYSGWDFSNAGVWRLDAFKNDGYPYLDYQIFNAAPVAAGVSIGGTAILGRTLTGIYTYSDADNDLEGASLFKWYRSDDAAGANKLAISDATAKTYVLQEADYGKYISFEVTPVALTGVVTGTAVESAKTSAVTEEPLSAPASLGAAAGDRQITLNWGSVTGATYYNIYSGTASHSYNGTPIATVTGTTYQLTGLTNGTTYYFAVKAADQRRVSDYSNETSATPQPTVLTSVGIRSSNPAPAFAKTGDTATVTFTSVAPLTALPAVTIAGQPAVVTSVTGNVYAASLLLGGNISEGLVGFSIEMSANVTVSSTTDGSSLLFDKTAPTGTLSINGGAQNTSSVSVNLTVTGSDGTGSGGLQMRFSNDNVTWSSWEPLAATKAWTLSAGSGAKTVSMELKDAAGNVTLTALSGTITLLYLSGGSSSGGLSLGESITVNVENSGNGGVVSTAVVNRTIGANGLKKDEVSLTSSQTDKLVDQLKTAGSDAAKLVIPDPKDEVSELKVNLPKESTAKLADNQVSLEISTNNVRMLIPDGSLQGWKDDIYFHIVPVKTDKERSEAEQRARTEQLVREAAGTATVNVLGRPMMIETNMQNRPITLILPLKDTGLSGQQLQDLGIFIEHSDGTKELLRGEIVSYDAAGTPGIQFTVNKFSTFTVVNLGSHTGKRHQAYMTGYPDGSFGPDKPMTRAEMATVLVRLFGKDQSGTQAARSYTDIAADHWAKAAVEAAAAGGLMDGYPDGSFKPEKTITRAEIAAIAARLSTAAEGGSGFSDTAGHWAAAAIAKAKAAGIVNGYGDGTFRPEQTLTRAEAVTMLNKLSGREPSSASAVKWSDVPASHWAFKDIAEASADHTHESK</sequence>
<reference evidence="3 4" key="1">
    <citation type="submission" date="2019-02" db="EMBL/GenBank/DDBJ databases">
        <title>Paenibacillus sp. nov., isolated from surface-sterilized tissue of Thalictrum simplex L.</title>
        <authorList>
            <person name="Tuo L."/>
        </authorList>
    </citation>
    <scope>NUCLEOTIDE SEQUENCE [LARGE SCALE GENOMIC DNA]</scope>
    <source>
        <strain evidence="3 4">N2SHLJ1</strain>
    </source>
</reference>